<evidence type="ECO:0000313" key="3">
    <source>
        <dbReference type="Proteomes" id="UP001209318"/>
    </source>
</evidence>
<feature type="domain" description="DUF2529" evidence="1">
    <location>
        <begin position="1"/>
        <end position="171"/>
    </location>
</feature>
<dbReference type="EMBL" id="JAOUSF010000002">
    <property type="protein sequence ID" value="MCU9613324.1"/>
    <property type="molecule type" value="Genomic_DNA"/>
</dbReference>
<dbReference type="InterPro" id="IPR046348">
    <property type="entry name" value="SIS_dom_sf"/>
</dbReference>
<gene>
    <name evidence="2" type="ORF">OEV98_07120</name>
</gene>
<dbReference type="InterPro" id="IPR019676">
    <property type="entry name" value="DUF2529"/>
</dbReference>
<evidence type="ECO:0000259" key="1">
    <source>
        <dbReference type="Pfam" id="PF10740"/>
    </source>
</evidence>
<reference evidence="2" key="1">
    <citation type="submission" date="2022-10" db="EMBL/GenBank/DDBJ databases">
        <title>Description of Fervidibacillus gen. nov. in the family Fervidibacillaceae fam. nov. with two species, Fervidibacillus albus sp. nov., and Fervidibacillus halotolerans sp. nov., isolated from tidal flat sediments.</title>
        <authorList>
            <person name="Kwon K.K."/>
            <person name="Yang S.-H."/>
        </authorList>
    </citation>
    <scope>NUCLEOTIDE SEQUENCE</scope>
    <source>
        <strain evidence="2">JCM 19140</strain>
    </source>
</reference>
<accession>A0AAE3ITT6</accession>
<dbReference type="Gene3D" id="3.40.50.10490">
    <property type="entry name" value="Glucose-6-phosphate isomerase like protein, domain 1"/>
    <property type="match status" value="1"/>
</dbReference>
<dbReference type="Pfam" id="PF10740">
    <property type="entry name" value="DUF2529"/>
    <property type="match status" value="1"/>
</dbReference>
<dbReference type="AlphaFoldDB" id="A0AAE3ITT6"/>
<evidence type="ECO:0000313" key="2">
    <source>
        <dbReference type="EMBL" id="MCU9613324.1"/>
    </source>
</evidence>
<organism evidence="2 3">
    <name type="scientific">Perspicuibacillus lycopersici</name>
    <dbReference type="NCBI Taxonomy" id="1325689"/>
    <lineage>
        <taxon>Bacteria</taxon>
        <taxon>Bacillati</taxon>
        <taxon>Bacillota</taxon>
        <taxon>Bacilli</taxon>
        <taxon>Bacillales</taxon>
        <taxon>Bacillaceae</taxon>
        <taxon>Perspicuibacillus</taxon>
    </lineage>
</organism>
<dbReference type="SUPFAM" id="SSF53697">
    <property type="entry name" value="SIS domain"/>
    <property type="match status" value="1"/>
</dbReference>
<dbReference type="RefSeq" id="WP_263072534.1">
    <property type="nucleotide sequence ID" value="NZ_JAOUSF010000002.1"/>
</dbReference>
<dbReference type="GO" id="GO:1901135">
    <property type="term" value="P:carbohydrate derivative metabolic process"/>
    <property type="evidence" value="ECO:0007669"/>
    <property type="project" value="InterPro"/>
</dbReference>
<keyword evidence="3" id="KW-1185">Reference proteome</keyword>
<proteinExistence type="predicted"/>
<sequence length="173" mass="19421">MLKIFTTQLIGRLKKIESEQEYALEDGARLLAQALVGDGDIYIYAEQEMAGILSESMNGQEPLHNVKKLTVDLLPTLTSADRVFIFSRFTNEETVVTVANTLYEMHIPFVAVSSIIGKDDNPLEELADIFIPLYMDKGLVPTDTGDRTGFPHLIAALYVYHNVKLLLEEMLEE</sequence>
<comment type="caution">
    <text evidence="2">The sequence shown here is derived from an EMBL/GenBank/DDBJ whole genome shotgun (WGS) entry which is preliminary data.</text>
</comment>
<protein>
    <submittedName>
        <fullName evidence="2">DUF2529 domain-containing protein</fullName>
    </submittedName>
</protein>
<name>A0AAE3ITT6_9BACI</name>
<dbReference type="GO" id="GO:0097367">
    <property type="term" value="F:carbohydrate derivative binding"/>
    <property type="evidence" value="ECO:0007669"/>
    <property type="project" value="InterPro"/>
</dbReference>
<dbReference type="Proteomes" id="UP001209318">
    <property type="component" value="Unassembled WGS sequence"/>
</dbReference>